<evidence type="ECO:0008006" key="3">
    <source>
        <dbReference type="Google" id="ProtNLM"/>
    </source>
</evidence>
<proteinExistence type="predicted"/>
<dbReference type="KEGG" id="ssua:FPZ54_18920"/>
<dbReference type="Proteomes" id="UP000318055">
    <property type="component" value="Chromosome"/>
</dbReference>
<dbReference type="AlphaFoldDB" id="A0A518RKA6"/>
<evidence type="ECO:0000313" key="1">
    <source>
        <dbReference type="EMBL" id="QDX27878.1"/>
    </source>
</evidence>
<dbReference type="OrthoDB" id="7450771at2"/>
<protein>
    <recommendedName>
        <fullName evidence="3">DUF937 domain-containing protein</fullName>
    </recommendedName>
</protein>
<dbReference type="EMBL" id="CP042239">
    <property type="protein sequence ID" value="QDX27878.1"/>
    <property type="molecule type" value="Genomic_DNA"/>
</dbReference>
<keyword evidence="2" id="KW-1185">Reference proteome</keyword>
<organism evidence="1 2">
    <name type="scientific">Sphingomonas suaedae</name>
    <dbReference type="NCBI Taxonomy" id="2599297"/>
    <lineage>
        <taxon>Bacteria</taxon>
        <taxon>Pseudomonadati</taxon>
        <taxon>Pseudomonadota</taxon>
        <taxon>Alphaproteobacteria</taxon>
        <taxon>Sphingomonadales</taxon>
        <taxon>Sphingomonadaceae</taxon>
        <taxon>Sphingomonas</taxon>
    </lineage>
</organism>
<dbReference type="RefSeq" id="WP_145849351.1">
    <property type="nucleotide sequence ID" value="NZ_CP042239.1"/>
</dbReference>
<accession>A0A518RKA6</accession>
<gene>
    <name evidence="1" type="ORF">FPZ54_18920</name>
</gene>
<sequence>MSIFDSILGQITGNEGVANLAAKVGLSPEHVESAIQALAKHHQMQGDTAEGAAAATGLPVDKLQEIIAQIGGEGSLGRFATMLQQDGAGGIMGMLDRDGDGNPLNDLTGMASGIFGKK</sequence>
<reference evidence="1 2" key="1">
    <citation type="submission" date="2019-07" db="EMBL/GenBank/DDBJ databases">
        <title>Sphingomonas alkalisoli sp. nov., isolated from rhizosphere soil of Suaedae salsa.</title>
        <authorList>
            <person name="Zhang H."/>
            <person name="Xu L."/>
            <person name="Zhang J.-X."/>
            <person name="Sun J.-Q."/>
        </authorList>
    </citation>
    <scope>NUCLEOTIDE SEQUENCE [LARGE SCALE GENOMIC DNA]</scope>
    <source>
        <strain evidence="1 2">XS-10</strain>
    </source>
</reference>
<evidence type="ECO:0000313" key="2">
    <source>
        <dbReference type="Proteomes" id="UP000318055"/>
    </source>
</evidence>
<name>A0A518RKA6_9SPHN</name>